<dbReference type="Proteomes" id="UP000657918">
    <property type="component" value="Unassembled WGS sequence"/>
</dbReference>
<dbReference type="EMBL" id="JADGMS010000014">
    <property type="protein sequence ID" value="KAF9668419.1"/>
    <property type="molecule type" value="Genomic_DNA"/>
</dbReference>
<protein>
    <recommendedName>
        <fullName evidence="1">R13L1/DRL21-like LRR repeat region domain-containing protein</fullName>
    </recommendedName>
</protein>
<dbReference type="InterPro" id="IPR032675">
    <property type="entry name" value="LRR_dom_sf"/>
</dbReference>
<feature type="domain" description="R13L1/DRL21-like LRR repeat region" evidence="1">
    <location>
        <begin position="149"/>
        <end position="271"/>
    </location>
</feature>
<name>A0A835MLM3_9ROSI</name>
<evidence type="ECO:0000313" key="2">
    <source>
        <dbReference type="EMBL" id="KAF9668419.1"/>
    </source>
</evidence>
<evidence type="ECO:0000313" key="3">
    <source>
        <dbReference type="Proteomes" id="UP000657918"/>
    </source>
</evidence>
<dbReference type="SUPFAM" id="SSF52058">
    <property type="entry name" value="L domain-like"/>
    <property type="match status" value="1"/>
</dbReference>
<organism evidence="2 3">
    <name type="scientific">Salix dunnii</name>
    <dbReference type="NCBI Taxonomy" id="1413687"/>
    <lineage>
        <taxon>Eukaryota</taxon>
        <taxon>Viridiplantae</taxon>
        <taxon>Streptophyta</taxon>
        <taxon>Embryophyta</taxon>
        <taxon>Tracheophyta</taxon>
        <taxon>Spermatophyta</taxon>
        <taxon>Magnoliopsida</taxon>
        <taxon>eudicotyledons</taxon>
        <taxon>Gunneridae</taxon>
        <taxon>Pentapetalae</taxon>
        <taxon>rosids</taxon>
        <taxon>fabids</taxon>
        <taxon>Malpighiales</taxon>
        <taxon>Salicaceae</taxon>
        <taxon>Saliceae</taxon>
        <taxon>Salix</taxon>
    </lineage>
</organism>
<dbReference type="OrthoDB" id="849094at2759"/>
<dbReference type="PANTHER" id="PTHR47186">
    <property type="entry name" value="LEUCINE-RICH REPEAT-CONTAINING PROTEIN 57"/>
    <property type="match status" value="1"/>
</dbReference>
<proteinExistence type="predicted"/>
<evidence type="ECO:0000259" key="1">
    <source>
        <dbReference type="Pfam" id="PF25019"/>
    </source>
</evidence>
<gene>
    <name evidence="2" type="ORF">SADUNF_Sadunf14G0001500</name>
</gene>
<reference evidence="2 3" key="1">
    <citation type="submission" date="2020-10" db="EMBL/GenBank/DDBJ databases">
        <title>Plant Genome Project.</title>
        <authorList>
            <person name="Zhang R.-G."/>
        </authorList>
    </citation>
    <scope>NUCLEOTIDE SEQUENCE [LARGE SCALE GENOMIC DNA]</scope>
    <source>
        <strain evidence="2">FAFU-HL-1</strain>
        <tissue evidence="2">Leaf</tissue>
    </source>
</reference>
<dbReference type="Gene3D" id="3.80.10.10">
    <property type="entry name" value="Ribonuclease Inhibitor"/>
    <property type="match status" value="2"/>
</dbReference>
<comment type="caution">
    <text evidence="2">The sequence shown here is derived from an EMBL/GenBank/DDBJ whole genome shotgun (WGS) entry which is preliminary data.</text>
</comment>
<accession>A0A835MLM3</accession>
<keyword evidence="3" id="KW-1185">Reference proteome</keyword>
<dbReference type="PANTHER" id="PTHR47186:SF18">
    <property type="entry name" value="RX N-TERMINAL DOMAIN-CONTAINING PROTEIN"/>
    <property type="match status" value="1"/>
</dbReference>
<sequence>MVAVSNRGLQNKMKARIPTHFQGQFGQEKFVPADPPDMLNYEGCELLLISASDGIGEGWEWSSRQNVKAMMIQLLVLIRSLMLAKQNRQLNSMKNSGKKTWDFDGAVHKCGRLVQCPVSKQKNKPAELRFLTRLQTLSIFVLGPNHMVEELKCLNELRGVLKIIKLEEVRDKEEAEKAKLREKRMNELVLKWSDEGNSSVNNEGALEGPQPHPYIRSLAIEGYGGENFPSWMSTLQLNNLMVLRLEGCSKSRQLPTLGCLPRINILEMRGMGSVKCIGNEFCCRSGRAGVLFPALKELSVLCGMLKSILICGLSSLVAFEIEDCDELRFFSGEFDGFKSLQLLRIWGCEKLASIPSVQHYTTLVELNIDDFPELITIPSDFRELKYSLKKLIASSLKLGALPSGLQCCTSLEELSITSMRKRVPQQLQHLTALKSLARRNFDGEELEEALPDCLANLSSLR</sequence>
<dbReference type="Pfam" id="PF25019">
    <property type="entry name" value="LRR_R13L1-DRL21"/>
    <property type="match status" value="1"/>
</dbReference>
<dbReference type="AlphaFoldDB" id="A0A835MLM3"/>
<dbReference type="InterPro" id="IPR056789">
    <property type="entry name" value="LRR_R13L1-DRL21"/>
</dbReference>